<dbReference type="AlphaFoldDB" id="A0A1U9LDU9"/>
<evidence type="ECO:0000313" key="2">
    <source>
        <dbReference type="EMBL" id="AQT04624.1"/>
    </source>
</evidence>
<evidence type="ECO:0000256" key="1">
    <source>
        <dbReference type="SAM" id="MobiDB-lite"/>
    </source>
</evidence>
<dbReference type="EMBL" id="CP014687">
    <property type="protein sequence ID" value="AQT04624.1"/>
    <property type="molecule type" value="Genomic_DNA"/>
</dbReference>
<feature type="compositionally biased region" description="Low complexity" evidence="1">
    <location>
        <begin position="73"/>
        <end position="96"/>
    </location>
</feature>
<evidence type="ECO:0008006" key="4">
    <source>
        <dbReference type="Google" id="ProtNLM"/>
    </source>
</evidence>
<accession>A0A1U9LDU9</accession>
<proteinExistence type="predicted"/>
<reference evidence="2 3" key="1">
    <citation type="submission" date="2016-03" db="EMBL/GenBank/DDBJ databases">
        <title>Acetic acid bacteria sequencing.</title>
        <authorList>
            <person name="Brandt J."/>
            <person name="Jakob F."/>
            <person name="Vogel R.F."/>
        </authorList>
    </citation>
    <scope>NUCLEOTIDE SEQUENCE [LARGE SCALE GENOMIC DNA]</scope>
    <source>
        <strain evidence="2 3">TMW2.1084</strain>
    </source>
</reference>
<dbReference type="Proteomes" id="UP000189055">
    <property type="component" value="Chromosome"/>
</dbReference>
<feature type="region of interest" description="Disordered" evidence="1">
    <location>
        <begin position="57"/>
        <end position="96"/>
    </location>
</feature>
<protein>
    <recommendedName>
        <fullName evidence="4">Hemolysin</fullName>
    </recommendedName>
</protein>
<gene>
    <name evidence="2" type="ORF">A0U91_06335</name>
</gene>
<evidence type="ECO:0000313" key="3">
    <source>
        <dbReference type="Proteomes" id="UP000189055"/>
    </source>
</evidence>
<dbReference type="PANTHER" id="PTHR38008:SF2">
    <property type="entry name" value="HEMOLYSIN"/>
    <property type="match status" value="1"/>
</dbReference>
<dbReference type="PANTHER" id="PTHR38008">
    <property type="entry name" value="HEMOLYSIN-RELATED"/>
    <property type="match status" value="1"/>
</dbReference>
<name>A0A1U9LDU9_9PROT</name>
<sequence length="159" mass="16496">MPHAPGWLVRDQSHIQEKTHMINVFSAFLGTRHKKLTGTAMLGAAMLALAACQTAPATAGEPANGSTSGTTLPQGVTTQTAPATGTTTTPAATSPQRSKLIGMANPASVHCINAGGKLEIRTGASGGQYGICHMPDGKSCEEWSFFRTGKCTAETLKNR</sequence>
<dbReference type="KEGG" id="aper:A0U91_06335"/>
<dbReference type="STRING" id="1076596.A0U91_06335"/>
<organism evidence="2 3">
    <name type="scientific">Acetobacter persici</name>
    <dbReference type="NCBI Taxonomy" id="1076596"/>
    <lineage>
        <taxon>Bacteria</taxon>
        <taxon>Pseudomonadati</taxon>
        <taxon>Pseudomonadota</taxon>
        <taxon>Alphaproteobacteria</taxon>
        <taxon>Acetobacterales</taxon>
        <taxon>Acetobacteraceae</taxon>
        <taxon>Acetobacter</taxon>
    </lineage>
</organism>
<dbReference type="InterPro" id="IPR005590">
    <property type="entry name" value="DUF333"/>
</dbReference>
<dbReference type="Pfam" id="PF03891">
    <property type="entry name" value="DUF333"/>
    <property type="match status" value="1"/>
</dbReference>